<dbReference type="OrthoDB" id="9790023at2"/>
<organism evidence="1 2">
    <name type="scientific">Maribacter aquivivus</name>
    <dbReference type="NCBI Taxonomy" id="228958"/>
    <lineage>
        <taxon>Bacteria</taxon>
        <taxon>Pseudomonadati</taxon>
        <taxon>Bacteroidota</taxon>
        <taxon>Flavobacteriia</taxon>
        <taxon>Flavobacteriales</taxon>
        <taxon>Flavobacteriaceae</taxon>
        <taxon>Maribacter</taxon>
    </lineage>
</organism>
<dbReference type="SUPFAM" id="SSF102588">
    <property type="entry name" value="LmbE-like"/>
    <property type="match status" value="1"/>
</dbReference>
<protein>
    <submittedName>
        <fullName evidence="1">N-acetylglucosaminyl deacetylase, LmbE family</fullName>
    </submittedName>
</protein>
<dbReference type="InterPro" id="IPR024078">
    <property type="entry name" value="LmbE-like_dom_sf"/>
</dbReference>
<dbReference type="AlphaFoldDB" id="A0A1M6RLE2"/>
<reference evidence="2" key="1">
    <citation type="submission" date="2016-11" db="EMBL/GenBank/DDBJ databases">
        <authorList>
            <person name="Varghese N."/>
            <person name="Submissions S."/>
        </authorList>
    </citation>
    <scope>NUCLEOTIDE SEQUENCE [LARGE SCALE GENOMIC DNA]</scope>
    <source>
        <strain evidence="2">DSM 16478</strain>
    </source>
</reference>
<name>A0A1M6RLE2_9FLAO</name>
<keyword evidence="2" id="KW-1185">Reference proteome</keyword>
<proteinExistence type="predicted"/>
<evidence type="ECO:0000313" key="2">
    <source>
        <dbReference type="Proteomes" id="UP000184314"/>
    </source>
</evidence>
<sequence length="296" mass="33398">MTFFKHIMIQKTILLLTCSVFLSIIGCKENSQKPIDYKENLIQSNAPLKETNKGKTLMAIFAHPDDEIVISPILSKYQKEGVNIHLVIVTDGSNGVTPHANIPTGELLAKTRAEEALCVTKTLGINPPIFLKYTDGDLALKENINSLDDKIDSLFTSYKPNVVISFGPGGQYGHPDHRIVSNVVTEVFQRETSESLQNLLYYAYPKETSNKDISFKTDLVQWLNDNLKRTQKRFLTYRIPCDKDDLDLGHKASNCHKSQYTPDAIDDLLTIVAQSDSVLYFRPWNGSNEIKNNIFE</sequence>
<dbReference type="RefSeq" id="WP_084135045.1">
    <property type="nucleotide sequence ID" value="NZ_FQZX01000002.1"/>
</dbReference>
<dbReference type="InterPro" id="IPR003737">
    <property type="entry name" value="GlcNAc_PI_deacetylase-related"/>
</dbReference>
<dbReference type="PROSITE" id="PS51257">
    <property type="entry name" value="PROKAR_LIPOPROTEIN"/>
    <property type="match status" value="1"/>
</dbReference>
<dbReference type="Proteomes" id="UP000184314">
    <property type="component" value="Unassembled WGS sequence"/>
</dbReference>
<evidence type="ECO:0000313" key="1">
    <source>
        <dbReference type="EMBL" id="SHK33264.1"/>
    </source>
</evidence>
<dbReference type="GO" id="GO:0016811">
    <property type="term" value="F:hydrolase activity, acting on carbon-nitrogen (but not peptide) bonds, in linear amides"/>
    <property type="evidence" value="ECO:0007669"/>
    <property type="project" value="TreeGrafter"/>
</dbReference>
<dbReference type="PANTHER" id="PTHR12993">
    <property type="entry name" value="N-ACETYLGLUCOSAMINYL-PHOSPHATIDYLINOSITOL DE-N-ACETYLASE-RELATED"/>
    <property type="match status" value="1"/>
</dbReference>
<accession>A0A1M6RLE2</accession>
<dbReference type="STRING" id="228958.SAMN04488007_2776"/>
<dbReference type="Pfam" id="PF02585">
    <property type="entry name" value="PIG-L"/>
    <property type="match status" value="1"/>
</dbReference>
<dbReference type="EMBL" id="FQZX01000002">
    <property type="protein sequence ID" value="SHK33264.1"/>
    <property type="molecule type" value="Genomic_DNA"/>
</dbReference>
<dbReference type="Gene3D" id="3.40.50.10320">
    <property type="entry name" value="LmbE-like"/>
    <property type="match status" value="1"/>
</dbReference>
<gene>
    <name evidence="1" type="ORF">SAMN04488007_2776</name>
</gene>
<dbReference type="PANTHER" id="PTHR12993:SF11">
    <property type="entry name" value="N-ACETYLGLUCOSAMINYL-PHOSPHATIDYLINOSITOL DE-N-ACETYLASE"/>
    <property type="match status" value="1"/>
</dbReference>